<dbReference type="InterPro" id="IPR013785">
    <property type="entry name" value="Aldolase_TIM"/>
</dbReference>
<keyword evidence="4" id="KW-0408">Iron</keyword>
<evidence type="ECO:0000256" key="1">
    <source>
        <dbReference type="ARBA" id="ARBA00017228"/>
    </source>
</evidence>
<dbReference type="PANTHER" id="PTHR13932:SF5">
    <property type="entry name" value="RADICAL S-ADENOSYL METHIONINE DOMAIN-CONTAINING PROTEIN 1, MITOCHONDRIAL"/>
    <property type="match status" value="1"/>
</dbReference>
<sequence>MQVHIEAPESGSTVLARAGAVHADYMYMYPPRQTYRPLALSPAELEAKLRASFGRSDVLNLYVHVPFCRQICSFCNLYTTTGEGTDHREYTTAVLEEASRYTRFTEPKTVATLYFGGGTPSLLAPELLGAMTERLLADFSAPGTPAPSEIALEVDPATVDQARLRDLRQAGINRVNLGYQSLVPEEVTRIGRREGARRTQALEIALGTGFDNVCVDLIYGLERQTDDAWRTSVRTVAAMAPQTVCAYPLTTRPLTSYGKRGYTFVPAETLYRRYDIAHELLTAAGYRQETHVRWVRGGGGYVQKVNHWRMQNVLGLGAGARSYLWELDTRNGYSLRSRGDALHSYLRAAGTDTLPITDGYLMTDEERRRKAVVLNLLHLDRSWFTSLFGTDPVEAFPVEFACLADAGICEIGPSEIRLTAHGTRIRDLAVQMFISPEVRDRLGKFSYSE</sequence>
<dbReference type="Gene3D" id="3.20.20.70">
    <property type="entry name" value="Aldolase class I"/>
    <property type="match status" value="1"/>
</dbReference>
<dbReference type="SFLD" id="SFLDS00029">
    <property type="entry name" value="Radical_SAM"/>
    <property type="match status" value="1"/>
</dbReference>
<dbReference type="InterPro" id="IPR007197">
    <property type="entry name" value="rSAM"/>
</dbReference>
<dbReference type="SUPFAM" id="SSF102114">
    <property type="entry name" value="Radical SAM enzymes"/>
    <property type="match status" value="1"/>
</dbReference>
<dbReference type="SFLD" id="SFLDG01065">
    <property type="entry name" value="anaerobic_coproporphyrinogen-I"/>
    <property type="match status" value="1"/>
</dbReference>
<dbReference type="Proteomes" id="UP000249616">
    <property type="component" value="Chromosome"/>
</dbReference>
<dbReference type="Pfam" id="PF04055">
    <property type="entry name" value="Radical_SAM"/>
    <property type="match status" value="1"/>
</dbReference>
<keyword evidence="5" id="KW-0411">Iron-sulfur</keyword>
<dbReference type="EMBL" id="CP030073">
    <property type="protein sequence ID" value="AWW37789.1"/>
    <property type="molecule type" value="Genomic_DNA"/>
</dbReference>
<reference evidence="7 8" key="1">
    <citation type="journal article" date="2019" name="Int. J. Syst. Evol. Microbiol.">
        <title>Streptomyces cadmiisoli sp. nov., a novel actinomycete isolated from cadmium-contaminated soil.</title>
        <authorList>
            <person name="Li K."/>
            <person name="Tang X."/>
            <person name="Zhao J."/>
            <person name="Guo Y."/>
            <person name="Tang Y."/>
            <person name="Gao J."/>
        </authorList>
    </citation>
    <scope>NUCLEOTIDE SEQUENCE [LARGE SCALE GENOMIC DNA]</scope>
    <source>
        <strain evidence="7 8">ZFG47</strain>
    </source>
</reference>
<gene>
    <name evidence="7" type="ORF">DN051_14945</name>
</gene>
<name>A0A2Z4IYC3_9ACTN</name>
<feature type="domain" description="Radical SAM core" evidence="6">
    <location>
        <begin position="53"/>
        <end position="287"/>
    </location>
</feature>
<dbReference type="InterPro" id="IPR058240">
    <property type="entry name" value="rSAM_sf"/>
</dbReference>
<organism evidence="7 8">
    <name type="scientific">Streptomyces cadmiisoli</name>
    <dbReference type="NCBI Taxonomy" id="2184053"/>
    <lineage>
        <taxon>Bacteria</taxon>
        <taxon>Bacillati</taxon>
        <taxon>Actinomycetota</taxon>
        <taxon>Actinomycetes</taxon>
        <taxon>Kitasatosporales</taxon>
        <taxon>Streptomycetaceae</taxon>
        <taxon>Streptomyces</taxon>
        <taxon>Streptomyces aurantiacus group</taxon>
    </lineage>
</organism>
<evidence type="ECO:0000256" key="4">
    <source>
        <dbReference type="ARBA" id="ARBA00023004"/>
    </source>
</evidence>
<dbReference type="PROSITE" id="PS51918">
    <property type="entry name" value="RADICAL_SAM"/>
    <property type="match status" value="1"/>
</dbReference>
<keyword evidence="2" id="KW-0949">S-adenosyl-L-methionine</keyword>
<protein>
    <recommendedName>
        <fullName evidence="1">Heme chaperone HemW</fullName>
    </recommendedName>
</protein>
<dbReference type="CDD" id="cd01335">
    <property type="entry name" value="Radical_SAM"/>
    <property type="match status" value="1"/>
</dbReference>
<evidence type="ECO:0000256" key="3">
    <source>
        <dbReference type="ARBA" id="ARBA00022723"/>
    </source>
</evidence>
<dbReference type="AlphaFoldDB" id="A0A2Z4IYC3"/>
<dbReference type="KEGG" id="scad:DN051_14945"/>
<evidence type="ECO:0000313" key="7">
    <source>
        <dbReference type="EMBL" id="AWW37789.1"/>
    </source>
</evidence>
<accession>A0A2Z4IYC3</accession>
<evidence type="ECO:0000256" key="2">
    <source>
        <dbReference type="ARBA" id="ARBA00022691"/>
    </source>
</evidence>
<dbReference type="GO" id="GO:0003824">
    <property type="term" value="F:catalytic activity"/>
    <property type="evidence" value="ECO:0007669"/>
    <property type="project" value="InterPro"/>
</dbReference>
<keyword evidence="3" id="KW-0479">Metal-binding</keyword>
<evidence type="ECO:0000259" key="6">
    <source>
        <dbReference type="PROSITE" id="PS51918"/>
    </source>
</evidence>
<dbReference type="GO" id="GO:0051539">
    <property type="term" value="F:4 iron, 4 sulfur cluster binding"/>
    <property type="evidence" value="ECO:0007669"/>
    <property type="project" value="TreeGrafter"/>
</dbReference>
<keyword evidence="8" id="KW-1185">Reference proteome</keyword>
<dbReference type="GO" id="GO:0006779">
    <property type="term" value="P:porphyrin-containing compound biosynthetic process"/>
    <property type="evidence" value="ECO:0007669"/>
    <property type="project" value="TreeGrafter"/>
</dbReference>
<dbReference type="InterPro" id="IPR034505">
    <property type="entry name" value="Coproporphyrinogen-III_oxidase"/>
</dbReference>
<dbReference type="InterPro" id="IPR006638">
    <property type="entry name" value="Elp3/MiaA/NifB-like_rSAM"/>
</dbReference>
<dbReference type="GO" id="GO:0005737">
    <property type="term" value="C:cytoplasm"/>
    <property type="evidence" value="ECO:0007669"/>
    <property type="project" value="TreeGrafter"/>
</dbReference>
<proteinExistence type="predicted"/>
<evidence type="ECO:0000313" key="8">
    <source>
        <dbReference type="Proteomes" id="UP000249616"/>
    </source>
</evidence>
<dbReference type="SMART" id="SM00729">
    <property type="entry name" value="Elp3"/>
    <property type="match status" value="1"/>
</dbReference>
<evidence type="ECO:0000256" key="5">
    <source>
        <dbReference type="ARBA" id="ARBA00023014"/>
    </source>
</evidence>
<dbReference type="GO" id="GO:0046872">
    <property type="term" value="F:metal ion binding"/>
    <property type="evidence" value="ECO:0007669"/>
    <property type="project" value="UniProtKB-KW"/>
</dbReference>
<dbReference type="PANTHER" id="PTHR13932">
    <property type="entry name" value="COPROPORPHYRINIGEN III OXIDASE"/>
    <property type="match status" value="1"/>
</dbReference>